<dbReference type="NCBIfam" id="NF010244">
    <property type="entry name" value="PRK13691.1"/>
    <property type="match status" value="1"/>
</dbReference>
<dbReference type="Pfam" id="PF13452">
    <property type="entry name" value="FAS1_DH_region"/>
    <property type="match status" value="1"/>
</dbReference>
<dbReference type="HAMAP" id="MF_00799">
    <property type="entry name" value="UPF0336"/>
    <property type="match status" value="1"/>
</dbReference>
<dbReference type="GO" id="GO:0006633">
    <property type="term" value="P:fatty acid biosynthetic process"/>
    <property type="evidence" value="ECO:0007669"/>
    <property type="project" value="TreeGrafter"/>
</dbReference>
<dbReference type="eggNOG" id="COG2030">
    <property type="taxonomic scope" value="Bacteria"/>
</dbReference>
<dbReference type="GO" id="GO:0019171">
    <property type="term" value="F:(3R)-hydroxyacyl-[acyl-carrier-protein] dehydratase activity"/>
    <property type="evidence" value="ECO:0007669"/>
    <property type="project" value="TreeGrafter"/>
</dbReference>
<evidence type="ECO:0000259" key="2">
    <source>
        <dbReference type="Pfam" id="PF13452"/>
    </source>
</evidence>
<protein>
    <recommendedName>
        <fullName evidence="1">UPF0336 protein MycrhN_0781</fullName>
    </recommendedName>
</protein>
<comment type="similarity">
    <text evidence="1">Belongs to the UPF0336 family.</text>
</comment>
<dbReference type="InterPro" id="IPR039569">
    <property type="entry name" value="FAS1-like_DH_region"/>
</dbReference>
<dbReference type="SUPFAM" id="SSF54637">
    <property type="entry name" value="Thioesterase/thiol ester dehydrase-isomerase"/>
    <property type="match status" value="1"/>
</dbReference>
<dbReference type="PATRIC" id="fig|710685.3.peg.789"/>
<dbReference type="InterPro" id="IPR050965">
    <property type="entry name" value="UPF0336/Enoyl-CoA_hydratase"/>
</dbReference>
<dbReference type="PIRSF" id="PIRSF018072">
    <property type="entry name" value="UCP018072"/>
    <property type="match status" value="1"/>
</dbReference>
<dbReference type="Gene3D" id="3.10.129.10">
    <property type="entry name" value="Hotdog Thioesterase"/>
    <property type="match status" value="1"/>
</dbReference>
<proteinExistence type="inferred from homology"/>
<dbReference type="CDD" id="cd03441">
    <property type="entry name" value="R_hydratase_like"/>
    <property type="match status" value="1"/>
</dbReference>
<sequence>MALKTDIRGMVHKYPDVFVVGREQIRQFAHAVKSEDPASHDEAAAAALGHTALVAPPTFMTILAVMIQRHFFQHVDIGLETMQIVQVDQQFKFHRPIRDGDRLTGTMHVESVDERFGADIVTTRNVCADENGEVVMEAFTTLMGHEGDNSISAKWDPETGQVIRTAVGDTAGSDGQPTD</sequence>
<dbReference type="STRING" id="710685.MycrhN_0781"/>
<dbReference type="RefSeq" id="WP_014209230.1">
    <property type="nucleotide sequence ID" value="NC_016604.1"/>
</dbReference>
<reference evidence="3 4" key="1">
    <citation type="submission" date="2011-12" db="EMBL/GenBank/DDBJ databases">
        <title>Complete sequence of Mycobacterium rhodesiae NBB3.</title>
        <authorList>
            <consortium name="US DOE Joint Genome Institute"/>
            <person name="Lucas S."/>
            <person name="Han J."/>
            <person name="Lapidus A."/>
            <person name="Cheng J.-F."/>
            <person name="Goodwin L."/>
            <person name="Pitluck S."/>
            <person name="Peters L."/>
            <person name="Mikhailova N."/>
            <person name="Gu W."/>
            <person name="Detter J.C."/>
            <person name="Han C."/>
            <person name="Tapia R."/>
            <person name="Land M."/>
            <person name="Hauser L."/>
            <person name="Kyrpides N."/>
            <person name="Ivanova N."/>
            <person name="Pagani I."/>
            <person name="Mattes T."/>
            <person name="Holmes A."/>
            <person name="Rutledge P."/>
            <person name="Paulsen I."/>
            <person name="Coleman N."/>
            <person name="Woyke T."/>
        </authorList>
    </citation>
    <scope>NUCLEOTIDE SEQUENCE [LARGE SCALE GENOMIC DNA]</scope>
    <source>
        <strain evidence="3 4">NBB3</strain>
    </source>
</reference>
<dbReference type="OrthoDB" id="5415111at2"/>
<organism evidence="3 4">
    <name type="scientific">Mycolicibacterium rhodesiae (strain NBB3)</name>
    <name type="common">Mycobacterium rhodesiae</name>
    <dbReference type="NCBI Taxonomy" id="710685"/>
    <lineage>
        <taxon>Bacteria</taxon>
        <taxon>Bacillati</taxon>
        <taxon>Actinomycetota</taxon>
        <taxon>Actinomycetes</taxon>
        <taxon>Mycobacteriales</taxon>
        <taxon>Mycobacteriaceae</taxon>
        <taxon>Mycolicibacterium</taxon>
    </lineage>
</organism>
<evidence type="ECO:0000313" key="3">
    <source>
        <dbReference type="EMBL" id="AEV71414.1"/>
    </source>
</evidence>
<keyword evidence="4" id="KW-1185">Reference proteome</keyword>
<name>G8RQK8_MYCRN</name>
<dbReference type="HOGENOM" id="CLU_116276_0_1_11"/>
<dbReference type="Proteomes" id="UP000005442">
    <property type="component" value="Chromosome"/>
</dbReference>
<accession>G8RQK8</accession>
<evidence type="ECO:0000313" key="4">
    <source>
        <dbReference type="Proteomes" id="UP000005442"/>
    </source>
</evidence>
<dbReference type="InterPro" id="IPR016709">
    <property type="entry name" value="HadA-like"/>
</dbReference>
<evidence type="ECO:0000256" key="1">
    <source>
        <dbReference type="HAMAP-Rule" id="MF_00799"/>
    </source>
</evidence>
<dbReference type="KEGG" id="mrh:MycrhN_0781"/>
<dbReference type="InterPro" id="IPR029069">
    <property type="entry name" value="HotDog_dom_sf"/>
</dbReference>
<dbReference type="PANTHER" id="PTHR43437">
    <property type="entry name" value="HYDROXYACYL-THIOESTER DEHYDRATASE TYPE 2, MITOCHONDRIAL-RELATED"/>
    <property type="match status" value="1"/>
</dbReference>
<dbReference type="AlphaFoldDB" id="G8RQK8"/>
<dbReference type="EMBL" id="CP003169">
    <property type="protein sequence ID" value="AEV71414.1"/>
    <property type="molecule type" value="Genomic_DNA"/>
</dbReference>
<dbReference type="PANTHER" id="PTHR43437:SF3">
    <property type="entry name" value="HYDROXYACYL-THIOESTER DEHYDRATASE TYPE 2, MITOCHONDRIAL"/>
    <property type="match status" value="1"/>
</dbReference>
<feature type="domain" description="FAS1-like dehydratase" evidence="2">
    <location>
        <begin position="16"/>
        <end position="137"/>
    </location>
</feature>
<gene>
    <name evidence="3" type="ordered locus">MycrhN_0781</name>
</gene>